<dbReference type="PANTHER" id="PTHR36964:SF1">
    <property type="entry name" value="PROTEIN-METHIONINE-SULFOXIDE REDUCTASE HEME-BINDING SUBUNIT MSRQ"/>
    <property type="match status" value="1"/>
</dbReference>
<dbReference type="EMBL" id="CP157355">
    <property type="protein sequence ID" value="XBM00085.1"/>
    <property type="molecule type" value="Genomic_DNA"/>
</dbReference>
<evidence type="ECO:0000256" key="3">
    <source>
        <dbReference type="ARBA" id="ARBA00022692"/>
    </source>
</evidence>
<organism evidence="9">
    <name type="scientific">Chitinibacter mangrovi</name>
    <dbReference type="NCBI Taxonomy" id="3153927"/>
    <lineage>
        <taxon>Bacteria</taxon>
        <taxon>Pseudomonadati</taxon>
        <taxon>Pseudomonadota</taxon>
        <taxon>Betaproteobacteria</taxon>
        <taxon>Neisseriales</taxon>
        <taxon>Chitinibacteraceae</taxon>
        <taxon>Chitinibacter</taxon>
    </lineage>
</organism>
<keyword evidence="3 7" id="KW-0812">Transmembrane</keyword>
<evidence type="ECO:0000256" key="7">
    <source>
        <dbReference type="HAMAP-Rule" id="MF_01207"/>
    </source>
</evidence>
<comment type="cofactor">
    <cofactor evidence="7">
        <name>heme b</name>
        <dbReference type="ChEBI" id="CHEBI:60344"/>
    </cofactor>
    <text evidence="7">Binds 1 heme b (iron(II)-protoporphyrin IX) group per subunit.</text>
</comment>
<dbReference type="KEGG" id="cmav:ABHF33_13605"/>
<dbReference type="InterPro" id="IPR022837">
    <property type="entry name" value="MsrQ-like"/>
</dbReference>
<keyword evidence="4 7" id="KW-1133">Transmembrane helix</keyword>
<dbReference type="RefSeq" id="WP_348944451.1">
    <property type="nucleotide sequence ID" value="NZ_CP157355.1"/>
</dbReference>
<evidence type="ECO:0000259" key="8">
    <source>
        <dbReference type="Pfam" id="PF01794"/>
    </source>
</evidence>
<dbReference type="PANTHER" id="PTHR36964">
    <property type="entry name" value="PROTEIN-METHIONINE-SULFOXIDE REDUCTASE HEME-BINDING SUBUNIT MSRQ"/>
    <property type="match status" value="1"/>
</dbReference>
<comment type="caution">
    <text evidence="7">Lacks conserved residue(s) required for the propagation of feature annotation.</text>
</comment>
<keyword evidence="7" id="KW-0288">FMN</keyword>
<feature type="transmembrane region" description="Helical" evidence="7">
    <location>
        <begin position="171"/>
        <end position="190"/>
    </location>
</feature>
<keyword evidence="7" id="KW-0479">Metal-binding</keyword>
<accession>A0AAU7F7Q8</accession>
<evidence type="ECO:0000256" key="2">
    <source>
        <dbReference type="ARBA" id="ARBA00022448"/>
    </source>
</evidence>
<evidence type="ECO:0000256" key="6">
    <source>
        <dbReference type="ARBA" id="ARBA00023136"/>
    </source>
</evidence>
<sequence>MLLRVLQSGSLWFVLSLLPLLRAVLLLWQGELVNPVEFITRSSGTWALVFLLLTLAITPLRQISGWSGWLQYRRMLGLYAFFYAVLHFGIYLWLDQLFDWAAIVRDIIERPFITVGMLALLLLIPLAMTSTKAMMRRLKRRWGQLHRLIYPIAILAVVHFWWLVKKDLSEPMIYAAVLTLLLGWRCRAWLLGFTGRLKQQNARAHNPHRGQAG</sequence>
<dbReference type="GO" id="GO:0046872">
    <property type="term" value="F:metal ion binding"/>
    <property type="evidence" value="ECO:0007669"/>
    <property type="project" value="UniProtKB-KW"/>
</dbReference>
<comment type="subcellular location">
    <subcellularLocation>
        <location evidence="7">Cell membrane</location>
        <topology evidence="7">Multi-pass membrane protein</topology>
    </subcellularLocation>
    <subcellularLocation>
        <location evidence="1">Membrane</location>
        <topology evidence="1">Multi-pass membrane protein</topology>
    </subcellularLocation>
</comment>
<dbReference type="GO" id="GO:0005886">
    <property type="term" value="C:plasma membrane"/>
    <property type="evidence" value="ECO:0007669"/>
    <property type="project" value="UniProtKB-SubCell"/>
</dbReference>
<comment type="function">
    <text evidence="7">Part of the MsrPQ system that repairs oxidized periplasmic proteins containing methionine sulfoxide residues (Met-O), using respiratory chain electrons. Thus protects these proteins from oxidative-stress damage caused by reactive species of oxygen and chlorine generated by the host defense mechanisms. MsrPQ is essential for the maintenance of envelope integrity under bleach stress, rescuing a wide series of structurally unrelated periplasmic proteins from methionine oxidation. MsrQ provides electrons for reduction to the reductase catalytic subunit MsrP, using the quinone pool of the respiratory chain.</text>
</comment>
<evidence type="ECO:0000313" key="9">
    <source>
        <dbReference type="EMBL" id="XBM00085.1"/>
    </source>
</evidence>
<feature type="transmembrane region" description="Helical" evidence="7">
    <location>
        <begin position="148"/>
        <end position="165"/>
    </location>
</feature>
<reference evidence="9" key="1">
    <citation type="submission" date="2024-05" db="EMBL/GenBank/DDBJ databases">
        <authorList>
            <person name="Yang L."/>
            <person name="Pan L."/>
        </authorList>
    </citation>
    <scope>NUCLEOTIDE SEQUENCE</scope>
    <source>
        <strain evidence="9">FCG-7</strain>
    </source>
</reference>
<evidence type="ECO:0000256" key="5">
    <source>
        <dbReference type="ARBA" id="ARBA00023004"/>
    </source>
</evidence>
<dbReference type="GO" id="GO:0016679">
    <property type="term" value="F:oxidoreductase activity, acting on diphenols and related substances as donors"/>
    <property type="evidence" value="ECO:0007669"/>
    <property type="project" value="TreeGrafter"/>
</dbReference>
<dbReference type="AlphaFoldDB" id="A0AAU7F7Q8"/>
<evidence type="ECO:0000256" key="4">
    <source>
        <dbReference type="ARBA" id="ARBA00022989"/>
    </source>
</evidence>
<keyword evidence="7" id="KW-0349">Heme</keyword>
<comment type="similarity">
    <text evidence="7">Belongs to the MsrQ family.</text>
</comment>
<keyword evidence="7" id="KW-1003">Cell membrane</keyword>
<dbReference type="GO" id="GO:0020037">
    <property type="term" value="F:heme binding"/>
    <property type="evidence" value="ECO:0007669"/>
    <property type="project" value="UniProtKB-UniRule"/>
</dbReference>
<comment type="cofactor">
    <cofactor evidence="7">
        <name>FMN</name>
        <dbReference type="ChEBI" id="CHEBI:58210"/>
    </cofactor>
    <text evidence="7">Binds 1 FMN per subunit.</text>
</comment>
<proteinExistence type="inferred from homology"/>
<feature type="transmembrane region" description="Helical" evidence="7">
    <location>
        <begin position="110"/>
        <end position="128"/>
    </location>
</feature>
<dbReference type="GO" id="GO:0030091">
    <property type="term" value="P:protein repair"/>
    <property type="evidence" value="ECO:0007669"/>
    <property type="project" value="UniProtKB-UniRule"/>
</dbReference>
<evidence type="ECO:0000256" key="1">
    <source>
        <dbReference type="ARBA" id="ARBA00004141"/>
    </source>
</evidence>
<feature type="transmembrane region" description="Helical" evidence="7">
    <location>
        <begin position="76"/>
        <end position="94"/>
    </location>
</feature>
<dbReference type="Pfam" id="PF01794">
    <property type="entry name" value="Ferric_reduct"/>
    <property type="match status" value="1"/>
</dbReference>
<keyword evidence="5 7" id="KW-0408">Iron</keyword>
<gene>
    <name evidence="7" type="primary">msrQ</name>
    <name evidence="9" type="ORF">ABHF33_13605</name>
</gene>
<feature type="domain" description="Ferric oxidoreductase" evidence="8">
    <location>
        <begin position="44"/>
        <end position="157"/>
    </location>
</feature>
<dbReference type="GO" id="GO:0010181">
    <property type="term" value="F:FMN binding"/>
    <property type="evidence" value="ECO:0007669"/>
    <property type="project" value="UniProtKB-UniRule"/>
</dbReference>
<keyword evidence="7" id="KW-0249">Electron transport</keyword>
<keyword evidence="2 7" id="KW-0813">Transport</keyword>
<dbReference type="HAMAP" id="MF_01207">
    <property type="entry name" value="MsrQ"/>
    <property type="match status" value="1"/>
</dbReference>
<dbReference type="GO" id="GO:0009055">
    <property type="term" value="F:electron transfer activity"/>
    <property type="evidence" value="ECO:0007669"/>
    <property type="project" value="UniProtKB-UniRule"/>
</dbReference>
<dbReference type="InterPro" id="IPR013130">
    <property type="entry name" value="Fe3_Rdtase_TM_dom"/>
</dbReference>
<comment type="subunit">
    <text evidence="7">Heterodimer of a catalytic subunit (MsrP) and a heme-binding subunit (MsrQ).</text>
</comment>
<keyword evidence="6 7" id="KW-0472">Membrane</keyword>
<protein>
    <recommendedName>
        <fullName evidence="7">Protein-methionine-sulfoxide reductase heme-binding subunit MsrQ</fullName>
    </recommendedName>
    <alternativeName>
        <fullName evidence="7">Flavocytochrome MsrQ</fullName>
    </alternativeName>
</protein>
<name>A0AAU7F7Q8_9NEIS</name>
<keyword evidence="7" id="KW-0285">Flavoprotein</keyword>
<feature type="transmembrane region" description="Helical" evidence="7">
    <location>
        <begin position="46"/>
        <end position="64"/>
    </location>
</feature>